<accession>A0A9J7EIP1</accession>
<organism evidence="2 3">
    <name type="scientific">Spodoptera litura</name>
    <name type="common">Asian cotton leafworm</name>
    <dbReference type="NCBI Taxonomy" id="69820"/>
    <lineage>
        <taxon>Eukaryota</taxon>
        <taxon>Metazoa</taxon>
        <taxon>Ecdysozoa</taxon>
        <taxon>Arthropoda</taxon>
        <taxon>Hexapoda</taxon>
        <taxon>Insecta</taxon>
        <taxon>Pterygota</taxon>
        <taxon>Neoptera</taxon>
        <taxon>Endopterygota</taxon>
        <taxon>Lepidoptera</taxon>
        <taxon>Glossata</taxon>
        <taxon>Ditrysia</taxon>
        <taxon>Noctuoidea</taxon>
        <taxon>Noctuidae</taxon>
        <taxon>Amphipyrinae</taxon>
        <taxon>Spodoptera</taxon>
    </lineage>
</organism>
<sequence>MLSPDLPNAFGCSERTTTHPESPRRCSLSPRKRSPRGINVPSSISQFVRSYDYETETSLLDAIPDREWRLLAALARKRAEDDEQEKLADEFHKLWQKEKEEREIVEAETMHEYKRYIIMKRREEKARQEFMRHQKFMEALLRQRELMDSIKCKEHRSAVLRAYLDDKKTSLLVDKALEEEARAQLAADRRSLISETDQFRKHVEYMDTQKRADDARKRRTAMLKDASQKVAIQNALSSWESAVLRQELTAMDAARRANHAAHAALTDARSVRLMRMRDARRRQARRLAVVTQQLRDAIRYGFD</sequence>
<keyword evidence="2" id="KW-1185">Reference proteome</keyword>
<gene>
    <name evidence="3" type="primary">LOC111360030</name>
</gene>
<dbReference type="OrthoDB" id="7474945at2759"/>
<evidence type="ECO:0000256" key="1">
    <source>
        <dbReference type="SAM" id="MobiDB-lite"/>
    </source>
</evidence>
<reference evidence="3" key="1">
    <citation type="submission" date="2025-08" db="UniProtKB">
        <authorList>
            <consortium name="RefSeq"/>
        </authorList>
    </citation>
    <scope>IDENTIFICATION</scope>
    <source>
        <strain evidence="3">Ishihara</strain>
        <tissue evidence="3">Whole body</tissue>
    </source>
</reference>
<dbReference type="GeneID" id="111360030"/>
<protein>
    <submittedName>
        <fullName evidence="3">Uncharacterized protein LOC111360030 isoform X1</fullName>
    </submittedName>
</protein>
<dbReference type="Proteomes" id="UP000301870">
    <property type="component" value="Chromosome 30"/>
</dbReference>
<evidence type="ECO:0000313" key="3">
    <source>
        <dbReference type="RefSeq" id="XP_022831595.1"/>
    </source>
</evidence>
<name>A0A9J7EIP1_SPOLT</name>
<feature type="region of interest" description="Disordered" evidence="1">
    <location>
        <begin position="1"/>
        <end position="39"/>
    </location>
</feature>
<dbReference type="AlphaFoldDB" id="A0A9J7EIP1"/>
<dbReference type="KEGG" id="sliu:111360030"/>
<proteinExistence type="predicted"/>
<dbReference type="RefSeq" id="XP_022831595.1">
    <property type="nucleotide sequence ID" value="XM_022975827.1"/>
</dbReference>
<evidence type="ECO:0000313" key="2">
    <source>
        <dbReference type="Proteomes" id="UP000301870"/>
    </source>
</evidence>